<evidence type="ECO:0000313" key="1">
    <source>
        <dbReference type="EMBL" id="SVA04699.1"/>
    </source>
</evidence>
<sequence length="53" mass="6245">MVKNKDEHDANRFYWSVIIIPACHVHWRGATNSDAFSHLTIELQDNEITNYKD</sequence>
<name>A0A381SMM5_9ZZZZ</name>
<organism evidence="1">
    <name type="scientific">marine metagenome</name>
    <dbReference type="NCBI Taxonomy" id="408172"/>
    <lineage>
        <taxon>unclassified sequences</taxon>
        <taxon>metagenomes</taxon>
        <taxon>ecological metagenomes</taxon>
    </lineage>
</organism>
<protein>
    <submittedName>
        <fullName evidence="1">Uncharacterized protein</fullName>
    </submittedName>
</protein>
<accession>A0A381SMM5</accession>
<gene>
    <name evidence="1" type="ORF">METZ01_LOCUS57553</name>
</gene>
<proteinExistence type="predicted"/>
<dbReference type="EMBL" id="UINC01003254">
    <property type="protein sequence ID" value="SVA04699.1"/>
    <property type="molecule type" value="Genomic_DNA"/>
</dbReference>
<dbReference type="AlphaFoldDB" id="A0A381SMM5"/>
<reference evidence="1" key="1">
    <citation type="submission" date="2018-05" db="EMBL/GenBank/DDBJ databases">
        <authorList>
            <person name="Lanie J.A."/>
            <person name="Ng W.-L."/>
            <person name="Kazmierczak K.M."/>
            <person name="Andrzejewski T.M."/>
            <person name="Davidsen T.M."/>
            <person name="Wayne K.J."/>
            <person name="Tettelin H."/>
            <person name="Glass J.I."/>
            <person name="Rusch D."/>
            <person name="Podicherti R."/>
            <person name="Tsui H.-C.T."/>
            <person name="Winkler M.E."/>
        </authorList>
    </citation>
    <scope>NUCLEOTIDE SEQUENCE</scope>
</reference>